<dbReference type="RefSeq" id="WP_088593956.1">
    <property type="nucleotide sequence ID" value="NZ_CP022022.1"/>
</dbReference>
<name>A0A1Z4BNJ0_9FLAO</name>
<dbReference type="Proteomes" id="UP000197007">
    <property type="component" value="Chromosome"/>
</dbReference>
<evidence type="ECO:0008006" key="3">
    <source>
        <dbReference type="Google" id="ProtNLM"/>
    </source>
</evidence>
<proteinExistence type="predicted"/>
<dbReference type="AlphaFoldDB" id="A0A1Z4BNJ0"/>
<accession>A0A1Z4BNJ0</accession>
<dbReference type="SUPFAM" id="SSF52058">
    <property type="entry name" value="L domain-like"/>
    <property type="match status" value="1"/>
</dbReference>
<evidence type="ECO:0000313" key="2">
    <source>
        <dbReference type="Proteomes" id="UP000197007"/>
    </source>
</evidence>
<gene>
    <name evidence="1" type="ORF">CBG49_07145</name>
</gene>
<keyword evidence="2" id="KW-1185">Reference proteome</keyword>
<protein>
    <recommendedName>
        <fullName evidence="3">Gliding motility protein</fullName>
    </recommendedName>
</protein>
<evidence type="ECO:0000313" key="1">
    <source>
        <dbReference type="EMBL" id="ASF42869.1"/>
    </source>
</evidence>
<dbReference type="EMBL" id="CP022022">
    <property type="protein sequence ID" value="ASF42869.1"/>
    <property type="molecule type" value="Genomic_DNA"/>
</dbReference>
<sequence length="473" mass="55025">MKNTNELKIGDIYSLYLKRWNFYVSAQIVVKDDSRGTIAVLLDIFSKEVPTLDALKKAKPFVLDHHYWHTTNFYLYTGELWAFNPIFIGNSTPIETPTNEHFSTFGMEQFSLQYQWNQLPDAFKNSFKEQRPRNKTIKITRSENKDFYTSLLQEKPLAYEVESCIFDAQLQSFLKENQQVSDLELEEVNEAIVDISASGIYSIVIRDSHIEKIVLNRYIQTFCTLGDFSTIKEILCPFEGELLHLRFSNFNSGYLKFKGLREVRSLNIFSDKNYSVDIAEIADAFPNLEFLMINGENASLRNIEALVKFQHLESVWLSNLYDFDSFVKKTEMPNLSSITLWSVPKVVADKVKKEFKGIDELDIKQARTDEWIKANLDNPLRDWDGREGTKPSVAKKAMKAYTDAYKKLSANKDKDEALKTLENFIAIFNEIDKKHHIDTLEREEIWDAFNILGELTSLTIKEKEDIFENLRDF</sequence>
<dbReference type="KEGG" id="capn:CBG49_07145"/>
<dbReference type="InterPro" id="IPR032675">
    <property type="entry name" value="LRR_dom_sf"/>
</dbReference>
<dbReference type="Gene3D" id="3.80.10.10">
    <property type="entry name" value="Ribonuclease Inhibitor"/>
    <property type="match status" value="1"/>
</dbReference>
<organism evidence="1 2">
    <name type="scientific">Capnocytophaga endodontalis</name>
    <dbReference type="NCBI Taxonomy" id="2708117"/>
    <lineage>
        <taxon>Bacteria</taxon>
        <taxon>Pseudomonadati</taxon>
        <taxon>Bacteroidota</taxon>
        <taxon>Flavobacteriia</taxon>
        <taxon>Flavobacteriales</taxon>
        <taxon>Flavobacteriaceae</taxon>
        <taxon>Capnocytophaga</taxon>
    </lineage>
</organism>
<reference evidence="2" key="1">
    <citation type="submission" date="2017-06" db="EMBL/GenBank/DDBJ databases">
        <title>Complete genome sequence of Capnocytophaga sp. KCOM 1579 (=ChDC OS43) isolated from a human refractory periapical abscess lesion.</title>
        <authorList>
            <person name="Kook J.-K."/>
            <person name="Park S.-N."/>
            <person name="Lim Y.K."/>
            <person name="Roh H."/>
        </authorList>
    </citation>
    <scope>NUCLEOTIDE SEQUENCE [LARGE SCALE GENOMIC DNA]</scope>
    <source>
        <strain evidence="2">ChDC OS43</strain>
    </source>
</reference>